<name>X1QIX5_9ZZZZ</name>
<dbReference type="AlphaFoldDB" id="X1QIX5"/>
<evidence type="ECO:0000259" key="1">
    <source>
        <dbReference type="Pfam" id="PF00454"/>
    </source>
</evidence>
<dbReference type="EMBL" id="BARW01004938">
    <property type="protein sequence ID" value="GAI68198.1"/>
    <property type="molecule type" value="Genomic_DNA"/>
</dbReference>
<dbReference type="Gene3D" id="1.10.1070.20">
    <property type="match status" value="1"/>
</dbReference>
<accession>X1QIX5</accession>
<sequence>RVKIKGDGEAIFKPQSGEFWPIVDRMGGNGTLGAREKIAYTISKEMGIDNVPVTVLRKVDGMPGSVQLWIEKTKARVASSLEFKDYSAYMRAKVGTEYSKENVRMTIFDILIQNPDRHKGNFLIGAKKFYYIDNGYSMPNQLLAEHVISAERFEIEVVAPHMESAFKLLGKAEMSKVKTSLENVIKSKKLEKEMSGFALGNEWAYILDRASIMVKLIKAGL</sequence>
<dbReference type="Pfam" id="PF00454">
    <property type="entry name" value="PI3_PI4_kinase"/>
    <property type="match status" value="1"/>
</dbReference>
<evidence type="ECO:0000313" key="2">
    <source>
        <dbReference type="EMBL" id="GAI68198.1"/>
    </source>
</evidence>
<dbReference type="InterPro" id="IPR000403">
    <property type="entry name" value="PI3/4_kinase_cat_dom"/>
</dbReference>
<gene>
    <name evidence="2" type="ORF">S12H4_11145</name>
</gene>
<reference evidence="2" key="1">
    <citation type="journal article" date="2014" name="Front. Microbiol.">
        <title>High frequency of phylogenetically diverse reductive dehalogenase-homologous genes in deep subseafloor sedimentary metagenomes.</title>
        <authorList>
            <person name="Kawai M."/>
            <person name="Futagami T."/>
            <person name="Toyoda A."/>
            <person name="Takaki Y."/>
            <person name="Nishi S."/>
            <person name="Hori S."/>
            <person name="Arai W."/>
            <person name="Tsubouchi T."/>
            <person name="Morono Y."/>
            <person name="Uchiyama I."/>
            <person name="Ito T."/>
            <person name="Fujiyama A."/>
            <person name="Inagaki F."/>
            <person name="Takami H."/>
        </authorList>
    </citation>
    <scope>NUCLEOTIDE SEQUENCE</scope>
    <source>
        <strain evidence="2">Expedition CK06-06</strain>
    </source>
</reference>
<proteinExistence type="predicted"/>
<feature type="domain" description="PI3K/PI4K catalytic" evidence="1">
    <location>
        <begin position="85"/>
        <end position="147"/>
    </location>
</feature>
<organism evidence="2">
    <name type="scientific">marine sediment metagenome</name>
    <dbReference type="NCBI Taxonomy" id="412755"/>
    <lineage>
        <taxon>unclassified sequences</taxon>
        <taxon>metagenomes</taxon>
        <taxon>ecological metagenomes</taxon>
    </lineage>
</organism>
<protein>
    <recommendedName>
        <fullName evidence="1">PI3K/PI4K catalytic domain-containing protein</fullName>
    </recommendedName>
</protein>
<comment type="caution">
    <text evidence="2">The sequence shown here is derived from an EMBL/GenBank/DDBJ whole genome shotgun (WGS) entry which is preliminary data.</text>
</comment>
<feature type="non-terminal residue" evidence="2">
    <location>
        <position position="1"/>
    </location>
</feature>